<proteinExistence type="predicted"/>
<dbReference type="Proteomes" id="UP000544134">
    <property type="component" value="Unassembled WGS sequence"/>
</dbReference>
<organism evidence="1 2">
    <name type="scientific">Paraburkholderia polaris</name>
    <dbReference type="NCBI Taxonomy" id="2728848"/>
    <lineage>
        <taxon>Bacteria</taxon>
        <taxon>Pseudomonadati</taxon>
        <taxon>Pseudomonadota</taxon>
        <taxon>Betaproteobacteria</taxon>
        <taxon>Burkholderiales</taxon>
        <taxon>Burkholderiaceae</taxon>
        <taxon>Paraburkholderia</taxon>
    </lineage>
</organism>
<reference evidence="1 2" key="1">
    <citation type="submission" date="2020-04" db="EMBL/GenBank/DDBJ databases">
        <title>Paraburkholderia sp. RP-4-7 isolated from soil.</title>
        <authorList>
            <person name="Dahal R.H."/>
        </authorList>
    </citation>
    <scope>NUCLEOTIDE SEQUENCE [LARGE SCALE GENOMIC DNA]</scope>
    <source>
        <strain evidence="1 2">RP-4-7</strain>
    </source>
</reference>
<dbReference type="AlphaFoldDB" id="A0A848IFE3"/>
<sequence length="94" mass="10340">MATPTNFDAEAALWAALPKDLRLDADAKQGLSDIIAEAAPELQREPHRLAEAQRAMRLLAENLESQRAFSGGTINEQQIALALRDLCPIFPICR</sequence>
<accession>A0A848IFE3</accession>
<dbReference type="EMBL" id="JABBGJ010000022">
    <property type="protein sequence ID" value="NMM00341.1"/>
    <property type="molecule type" value="Genomic_DNA"/>
</dbReference>
<name>A0A848IFE3_9BURK</name>
<evidence type="ECO:0000313" key="2">
    <source>
        <dbReference type="Proteomes" id="UP000544134"/>
    </source>
</evidence>
<protein>
    <submittedName>
        <fullName evidence="1">Uncharacterized protein</fullName>
    </submittedName>
</protein>
<keyword evidence="2" id="KW-1185">Reference proteome</keyword>
<evidence type="ECO:0000313" key="1">
    <source>
        <dbReference type="EMBL" id="NMM00341.1"/>
    </source>
</evidence>
<dbReference type="RefSeq" id="WP_169487277.1">
    <property type="nucleotide sequence ID" value="NZ_JABBGJ010000022.1"/>
</dbReference>
<comment type="caution">
    <text evidence="1">The sequence shown here is derived from an EMBL/GenBank/DDBJ whole genome shotgun (WGS) entry which is preliminary data.</text>
</comment>
<gene>
    <name evidence="1" type="ORF">HHL24_20660</name>
</gene>